<dbReference type="InterPro" id="IPR011029">
    <property type="entry name" value="DEATH-like_dom_sf"/>
</dbReference>
<evidence type="ECO:0000313" key="3">
    <source>
        <dbReference type="EMBL" id="OWF42136.1"/>
    </source>
</evidence>
<dbReference type="AlphaFoldDB" id="A0A210Q083"/>
<dbReference type="PANTHER" id="PTHR13265:SF0">
    <property type="entry name" value="HPR1"/>
    <property type="match status" value="1"/>
</dbReference>
<sequence length="646" mass="74885">MAASMMFEFGKARNEFKVLVEKIIQHQTADKYVEEFQSYNGGDTEKKLAMDQALRDVMHAFVTSDPDCLACKSVIDASVELATQEACAASTPFLLLSDVFDVITLSQCEELFCLVEDRLSTWKSEMFYTAGKNYLLRMCNDLLRRLSKSQNTVFCGRIQLFLSRLFPLSEKSALNLMSQFNLENVTTYTTKADRFETELKVDGMEVEEGETDDHPKPVDYNLYRRFWALQDFFRKPTQCFEKVPWKMFQMNSDEVLNAFNSAKLDDMKSSRKKLLMPRPADTTAFFAKYLTSEKLMDLQLNDSNFRRYVLVQFLILFQYLNSQVKFKSNNQSLSDDQNQWVKNTQERVYQLIRETPPEGEQFASNVEHILSREEYWNEWKNDGCPSYEREKNTDAKQRTKAKRRWVGDDLQASGGKIIKMGSSELTRLWNINPNNMGACRADKRVFLPTLEDYFAEAMDQSDPEAMVEDEYKMINEQIFQWKSLRLLARRSPHFFTHTNKPAIPLAEYLETMLNKIAKEIPQTASNEEMKTEIGEEEEGIQERQEMEEQNDEQGKDNTEDTLTQPVLEQLAAILTGEWKKLATELNFPEDDISYFEKEASDEKQQAFKMLKVWHSNEGDRATVGTLKIALKEVGLTDAIQSVFGKS</sequence>
<reference evidence="3 4" key="1">
    <citation type="journal article" date="2017" name="Nat. Ecol. Evol.">
        <title>Scallop genome provides insights into evolution of bilaterian karyotype and development.</title>
        <authorList>
            <person name="Wang S."/>
            <person name="Zhang J."/>
            <person name="Jiao W."/>
            <person name="Li J."/>
            <person name="Xun X."/>
            <person name="Sun Y."/>
            <person name="Guo X."/>
            <person name="Huan P."/>
            <person name="Dong B."/>
            <person name="Zhang L."/>
            <person name="Hu X."/>
            <person name="Sun X."/>
            <person name="Wang J."/>
            <person name="Zhao C."/>
            <person name="Wang Y."/>
            <person name="Wang D."/>
            <person name="Huang X."/>
            <person name="Wang R."/>
            <person name="Lv J."/>
            <person name="Li Y."/>
            <person name="Zhang Z."/>
            <person name="Liu B."/>
            <person name="Lu W."/>
            <person name="Hui Y."/>
            <person name="Liang J."/>
            <person name="Zhou Z."/>
            <person name="Hou R."/>
            <person name="Li X."/>
            <person name="Liu Y."/>
            <person name="Li H."/>
            <person name="Ning X."/>
            <person name="Lin Y."/>
            <person name="Zhao L."/>
            <person name="Xing Q."/>
            <person name="Dou J."/>
            <person name="Li Y."/>
            <person name="Mao J."/>
            <person name="Guo H."/>
            <person name="Dou H."/>
            <person name="Li T."/>
            <person name="Mu C."/>
            <person name="Jiang W."/>
            <person name="Fu Q."/>
            <person name="Fu X."/>
            <person name="Miao Y."/>
            <person name="Liu J."/>
            <person name="Yu Q."/>
            <person name="Li R."/>
            <person name="Liao H."/>
            <person name="Li X."/>
            <person name="Kong Y."/>
            <person name="Jiang Z."/>
            <person name="Chourrout D."/>
            <person name="Li R."/>
            <person name="Bao Z."/>
        </authorList>
    </citation>
    <scope>NUCLEOTIDE SEQUENCE [LARGE SCALE GENOMIC DNA]</scope>
    <source>
        <strain evidence="3 4">PY_sf001</strain>
    </source>
</reference>
<dbReference type="PROSITE" id="PS50017">
    <property type="entry name" value="DEATH_DOMAIN"/>
    <property type="match status" value="1"/>
</dbReference>
<evidence type="ECO:0000313" key="4">
    <source>
        <dbReference type="Proteomes" id="UP000242188"/>
    </source>
</evidence>
<dbReference type="STRING" id="6573.A0A210Q083"/>
<proteinExistence type="predicted"/>
<dbReference type="OrthoDB" id="10257415at2759"/>
<gene>
    <name evidence="3" type="ORF">KP79_PYT09183</name>
</gene>
<dbReference type="InterPro" id="IPR021861">
    <property type="entry name" value="THO_THOC1"/>
</dbReference>
<dbReference type="PANTHER" id="PTHR13265">
    <property type="entry name" value="THO COMPLEX SUBUNIT 1"/>
    <property type="match status" value="1"/>
</dbReference>
<protein>
    <submittedName>
        <fullName evidence="3">THO complex subunit 1</fullName>
    </submittedName>
</protein>
<dbReference type="SMART" id="SM00005">
    <property type="entry name" value="DEATH"/>
    <property type="match status" value="1"/>
</dbReference>
<feature type="region of interest" description="Disordered" evidence="1">
    <location>
        <begin position="522"/>
        <end position="562"/>
    </location>
</feature>
<organism evidence="3 4">
    <name type="scientific">Mizuhopecten yessoensis</name>
    <name type="common">Japanese scallop</name>
    <name type="synonym">Patinopecten yessoensis</name>
    <dbReference type="NCBI Taxonomy" id="6573"/>
    <lineage>
        <taxon>Eukaryota</taxon>
        <taxon>Metazoa</taxon>
        <taxon>Spiralia</taxon>
        <taxon>Lophotrochozoa</taxon>
        <taxon>Mollusca</taxon>
        <taxon>Bivalvia</taxon>
        <taxon>Autobranchia</taxon>
        <taxon>Pteriomorphia</taxon>
        <taxon>Pectinida</taxon>
        <taxon>Pectinoidea</taxon>
        <taxon>Pectinidae</taxon>
        <taxon>Mizuhopecten</taxon>
    </lineage>
</organism>
<feature type="compositionally biased region" description="Basic and acidic residues" evidence="1">
    <location>
        <begin position="540"/>
        <end position="558"/>
    </location>
</feature>
<keyword evidence="4" id="KW-1185">Reference proteome</keyword>
<dbReference type="EMBL" id="NEDP02005318">
    <property type="protein sequence ID" value="OWF42136.1"/>
    <property type="molecule type" value="Genomic_DNA"/>
</dbReference>
<dbReference type="GO" id="GO:0006406">
    <property type="term" value="P:mRNA export from nucleus"/>
    <property type="evidence" value="ECO:0007669"/>
    <property type="project" value="TreeGrafter"/>
</dbReference>
<name>A0A210Q083_MIZYE</name>
<feature type="domain" description="Death" evidence="2">
    <location>
        <begin position="577"/>
        <end position="646"/>
    </location>
</feature>
<evidence type="ECO:0000259" key="2">
    <source>
        <dbReference type="PROSITE" id="PS50017"/>
    </source>
</evidence>
<comment type="caution">
    <text evidence="3">The sequence shown here is derived from an EMBL/GenBank/DDBJ whole genome shotgun (WGS) entry which is preliminary data.</text>
</comment>
<dbReference type="Proteomes" id="UP000242188">
    <property type="component" value="Unassembled WGS sequence"/>
</dbReference>
<dbReference type="GO" id="GO:0000445">
    <property type="term" value="C:THO complex part of transcription export complex"/>
    <property type="evidence" value="ECO:0007669"/>
    <property type="project" value="TreeGrafter"/>
</dbReference>
<dbReference type="Pfam" id="PF00531">
    <property type="entry name" value="Death"/>
    <property type="match status" value="1"/>
</dbReference>
<dbReference type="Gene3D" id="1.10.533.10">
    <property type="entry name" value="Death Domain, Fas"/>
    <property type="match status" value="1"/>
</dbReference>
<accession>A0A210Q083</accession>
<dbReference type="GO" id="GO:0007165">
    <property type="term" value="P:signal transduction"/>
    <property type="evidence" value="ECO:0007669"/>
    <property type="project" value="InterPro"/>
</dbReference>
<dbReference type="InterPro" id="IPR000488">
    <property type="entry name" value="Death_dom"/>
</dbReference>
<dbReference type="SUPFAM" id="SSF47986">
    <property type="entry name" value="DEATH domain"/>
    <property type="match status" value="1"/>
</dbReference>
<evidence type="ECO:0000256" key="1">
    <source>
        <dbReference type="SAM" id="MobiDB-lite"/>
    </source>
</evidence>
<dbReference type="Pfam" id="PF11957">
    <property type="entry name" value="efThoc1"/>
    <property type="match status" value="1"/>
</dbReference>
<dbReference type="CDD" id="cd01670">
    <property type="entry name" value="Death"/>
    <property type="match status" value="1"/>
</dbReference>